<dbReference type="SMART" id="SM00028">
    <property type="entry name" value="TPR"/>
    <property type="match status" value="3"/>
</dbReference>
<keyword evidence="3" id="KW-0677">Repeat</keyword>
<sequence length="169" mass="18700">MAERIPQDIADQKERLTVAQINKNTAEKARCAYCSLGCAYISLSDFHRAIEYHNRHLSIAKEVGSRACEGTANGNLGVAYQSLNELQRAIEYHNRHLSIAKEVGSRACEGTAYGNLGVAYQSLNQLQRAIEYHKQHLSITRKSVVGQEKDLPMVISASLINPSANSNEQ</sequence>
<protein>
    <recommendedName>
        <fullName evidence="7">Tetratricopeptide repeat protein 28</fullName>
    </recommendedName>
</protein>
<proteinExistence type="predicted"/>
<evidence type="ECO:0000313" key="6">
    <source>
        <dbReference type="Proteomes" id="UP001159427"/>
    </source>
</evidence>
<comment type="subcellular location">
    <subcellularLocation>
        <location evidence="1">Cytoplasm</location>
    </subcellularLocation>
</comment>
<dbReference type="PANTHER" id="PTHR45954">
    <property type="entry name" value="LD33695P"/>
    <property type="match status" value="1"/>
</dbReference>
<evidence type="ECO:0000256" key="2">
    <source>
        <dbReference type="ARBA" id="ARBA00022490"/>
    </source>
</evidence>
<keyword evidence="2" id="KW-0963">Cytoplasm</keyword>
<gene>
    <name evidence="5" type="ORF">PEVE_00024376</name>
</gene>
<reference evidence="5 6" key="1">
    <citation type="submission" date="2022-05" db="EMBL/GenBank/DDBJ databases">
        <authorList>
            <consortium name="Genoscope - CEA"/>
            <person name="William W."/>
        </authorList>
    </citation>
    <scope>NUCLEOTIDE SEQUENCE [LARGE SCALE GENOMIC DNA]</scope>
</reference>
<keyword evidence="6" id="KW-1185">Reference proteome</keyword>
<evidence type="ECO:0000256" key="4">
    <source>
        <dbReference type="PROSITE-ProRule" id="PRU00339"/>
    </source>
</evidence>
<accession>A0ABN8MAU4</accession>
<dbReference type="EMBL" id="CALNXI010000326">
    <property type="protein sequence ID" value="CAH3024897.1"/>
    <property type="molecule type" value="Genomic_DNA"/>
</dbReference>
<dbReference type="Pfam" id="PF13424">
    <property type="entry name" value="TPR_12"/>
    <property type="match status" value="1"/>
</dbReference>
<dbReference type="InterPro" id="IPR011990">
    <property type="entry name" value="TPR-like_helical_dom_sf"/>
</dbReference>
<dbReference type="Gene3D" id="1.25.40.10">
    <property type="entry name" value="Tetratricopeptide repeat domain"/>
    <property type="match status" value="2"/>
</dbReference>
<name>A0ABN8MAU4_9CNID</name>
<evidence type="ECO:0000256" key="1">
    <source>
        <dbReference type="ARBA" id="ARBA00004496"/>
    </source>
</evidence>
<feature type="repeat" description="TPR" evidence="4">
    <location>
        <begin position="110"/>
        <end position="143"/>
    </location>
</feature>
<dbReference type="PANTHER" id="PTHR45954:SF1">
    <property type="entry name" value="LD33695P"/>
    <property type="match status" value="1"/>
</dbReference>
<dbReference type="Pfam" id="PF13176">
    <property type="entry name" value="TPR_7"/>
    <property type="match status" value="1"/>
</dbReference>
<evidence type="ECO:0008006" key="7">
    <source>
        <dbReference type="Google" id="ProtNLM"/>
    </source>
</evidence>
<keyword evidence="4" id="KW-0802">TPR repeat</keyword>
<evidence type="ECO:0000313" key="5">
    <source>
        <dbReference type="EMBL" id="CAH3024897.1"/>
    </source>
</evidence>
<dbReference type="InterPro" id="IPR019734">
    <property type="entry name" value="TPR_rpt"/>
</dbReference>
<evidence type="ECO:0000256" key="3">
    <source>
        <dbReference type="ARBA" id="ARBA00022737"/>
    </source>
</evidence>
<organism evidence="5 6">
    <name type="scientific">Porites evermanni</name>
    <dbReference type="NCBI Taxonomy" id="104178"/>
    <lineage>
        <taxon>Eukaryota</taxon>
        <taxon>Metazoa</taxon>
        <taxon>Cnidaria</taxon>
        <taxon>Anthozoa</taxon>
        <taxon>Hexacorallia</taxon>
        <taxon>Scleractinia</taxon>
        <taxon>Fungiina</taxon>
        <taxon>Poritidae</taxon>
        <taxon>Porites</taxon>
    </lineage>
</organism>
<dbReference type="Proteomes" id="UP001159427">
    <property type="component" value="Unassembled WGS sequence"/>
</dbReference>
<dbReference type="PROSITE" id="PS50005">
    <property type="entry name" value="TPR"/>
    <property type="match status" value="1"/>
</dbReference>
<comment type="caution">
    <text evidence="5">The sequence shown here is derived from an EMBL/GenBank/DDBJ whole genome shotgun (WGS) entry which is preliminary data.</text>
</comment>
<dbReference type="InterPro" id="IPR052386">
    <property type="entry name" value="GPSM"/>
</dbReference>
<dbReference type="SUPFAM" id="SSF48452">
    <property type="entry name" value="TPR-like"/>
    <property type="match status" value="1"/>
</dbReference>